<accession>A0ABU4HKB3</accession>
<gene>
    <name evidence="5" type="ORF">R7226_02265</name>
</gene>
<dbReference type="PRINTS" id="PR00313">
    <property type="entry name" value="CABNDNGRPT"/>
</dbReference>
<evidence type="ECO:0000313" key="6">
    <source>
        <dbReference type="Proteomes" id="UP001284601"/>
    </source>
</evidence>
<reference evidence="6" key="1">
    <citation type="submission" date="2023-07" db="EMBL/GenBank/DDBJ databases">
        <title>Conexibacter stalactiti sp. nov., isolated from stalactites in a lava cave and emended description of the genus Conexibacter.</title>
        <authorList>
            <person name="Lee S.D."/>
        </authorList>
    </citation>
    <scope>NUCLEOTIDE SEQUENCE [LARGE SCALE GENOMIC DNA]</scope>
    <source>
        <strain evidence="6">KCTC 39840</strain>
    </source>
</reference>
<dbReference type="PANTHER" id="PTHR38340">
    <property type="entry name" value="S-LAYER PROTEIN"/>
    <property type="match status" value="1"/>
</dbReference>
<feature type="compositionally biased region" description="Low complexity" evidence="3">
    <location>
        <begin position="415"/>
        <end position="424"/>
    </location>
</feature>
<dbReference type="InterPro" id="IPR050557">
    <property type="entry name" value="RTX_toxin/Mannuronan_C5-epim"/>
</dbReference>
<feature type="compositionally biased region" description="Polar residues" evidence="3">
    <location>
        <begin position="134"/>
        <end position="143"/>
    </location>
</feature>
<dbReference type="SUPFAM" id="SSF51120">
    <property type="entry name" value="beta-Roll"/>
    <property type="match status" value="2"/>
</dbReference>
<protein>
    <submittedName>
        <fullName evidence="5">Calcium-binding protein</fullName>
    </submittedName>
</protein>
<dbReference type="RefSeq" id="WP_318595406.1">
    <property type="nucleotide sequence ID" value="NZ_JAWSTH010000003.1"/>
</dbReference>
<feature type="signal peptide" evidence="4">
    <location>
        <begin position="1"/>
        <end position="18"/>
    </location>
</feature>
<dbReference type="Proteomes" id="UP001284601">
    <property type="component" value="Unassembled WGS sequence"/>
</dbReference>
<feature type="region of interest" description="Disordered" evidence="3">
    <location>
        <begin position="405"/>
        <end position="440"/>
    </location>
</feature>
<dbReference type="PANTHER" id="PTHR38340:SF1">
    <property type="entry name" value="S-LAYER PROTEIN"/>
    <property type="match status" value="1"/>
</dbReference>
<feature type="chain" id="PRO_5046354202" evidence="4">
    <location>
        <begin position="19"/>
        <end position="519"/>
    </location>
</feature>
<comment type="caution">
    <text evidence="5">The sequence shown here is derived from an EMBL/GenBank/DDBJ whole genome shotgun (WGS) entry which is preliminary data.</text>
</comment>
<comment type="subcellular location">
    <subcellularLocation>
        <location evidence="1">Secreted</location>
    </subcellularLocation>
</comment>
<evidence type="ECO:0000313" key="5">
    <source>
        <dbReference type="EMBL" id="MDW5593144.1"/>
    </source>
</evidence>
<keyword evidence="4" id="KW-0732">Signal</keyword>
<dbReference type="Gene3D" id="2.150.10.10">
    <property type="entry name" value="Serralysin-like metalloprotease, C-terminal"/>
    <property type="match status" value="3"/>
</dbReference>
<dbReference type="EMBL" id="JAWSTH010000003">
    <property type="protein sequence ID" value="MDW5593144.1"/>
    <property type="molecule type" value="Genomic_DNA"/>
</dbReference>
<organism evidence="5 6">
    <name type="scientific">Conexibacter stalactiti</name>
    <dbReference type="NCBI Taxonomy" id="1940611"/>
    <lineage>
        <taxon>Bacteria</taxon>
        <taxon>Bacillati</taxon>
        <taxon>Actinomycetota</taxon>
        <taxon>Thermoleophilia</taxon>
        <taxon>Solirubrobacterales</taxon>
        <taxon>Conexibacteraceae</taxon>
        <taxon>Conexibacter</taxon>
    </lineage>
</organism>
<name>A0ABU4HKB3_9ACTN</name>
<dbReference type="PROSITE" id="PS00330">
    <property type="entry name" value="HEMOLYSIN_CALCIUM"/>
    <property type="match status" value="2"/>
</dbReference>
<feature type="region of interest" description="Disordered" evidence="3">
    <location>
        <begin position="251"/>
        <end position="333"/>
    </location>
</feature>
<dbReference type="InterPro" id="IPR001343">
    <property type="entry name" value="Hemolysn_Ca-bd"/>
</dbReference>
<evidence type="ECO:0000256" key="2">
    <source>
        <dbReference type="ARBA" id="ARBA00022525"/>
    </source>
</evidence>
<feature type="region of interest" description="Disordered" evidence="3">
    <location>
        <begin position="123"/>
        <end position="238"/>
    </location>
</feature>
<evidence type="ECO:0000256" key="3">
    <source>
        <dbReference type="SAM" id="MobiDB-lite"/>
    </source>
</evidence>
<dbReference type="InterPro" id="IPR011049">
    <property type="entry name" value="Serralysin-like_metalloprot_C"/>
</dbReference>
<feature type="compositionally biased region" description="Gly residues" evidence="3">
    <location>
        <begin position="301"/>
        <end position="314"/>
    </location>
</feature>
<feature type="compositionally biased region" description="Basic and acidic residues" evidence="3">
    <location>
        <begin position="152"/>
        <end position="167"/>
    </location>
</feature>
<proteinExistence type="predicted"/>
<dbReference type="Pfam" id="PF00353">
    <property type="entry name" value="HemolysinCabind"/>
    <property type="match status" value="3"/>
</dbReference>
<keyword evidence="6" id="KW-1185">Reference proteome</keyword>
<reference evidence="5 6" key="2">
    <citation type="submission" date="2023-10" db="EMBL/GenBank/DDBJ databases">
        <authorList>
            <person name="Han X.F."/>
        </authorList>
    </citation>
    <scope>NUCLEOTIDE SEQUENCE [LARGE SCALE GENOMIC DNA]</scope>
    <source>
        <strain evidence="5 6">KCTC 39840</strain>
    </source>
</reference>
<evidence type="ECO:0000256" key="4">
    <source>
        <dbReference type="SAM" id="SignalP"/>
    </source>
</evidence>
<sequence length="519" mass="52483">MLRSLLAAFVLIASLAFAQNASAVITLTYSGTTIGIEGSGDNVTYLGFDNGTSTVTVRNSSGVVNMSSCTQVDLPVLGTYFHCPGAATAVVANYQGGADRLMFENVCVPTITAALGDGPGDFSRPTGCPADQVATVTGGSASDSLVGGAGPDHFDGRGGDDQLRGDPGDDVLTGGPGNDELWGQDGNDQLAGGDNDDKLRGGAGNDVEDGGAGNDVIGDDDTGQGADDVRGGPGFDELRLSNHAGGVAISLDDAANDGTPGEGDNYRSDLEKVHGSPGNDTYTGTPGNDAFDGYMGDDLARGGGGNDELTGGSGADQLFGEAGNDTLYGGEGDDRVEGGPGLDSLFGDYAQCSAYGCSAGNDQLFARDGEPDALNCGSGADSAQVDAVDTVAQDGFQACESVDRAAAPAPGPAPGGQQPVGPAQRRAATGTPPALRTASARGGTRRFTLTLALRRASTVTITVTRRGARRPLGKITLRARKGTTTRTIRAFGRRALRAGSYRVVIRAGATSQTLAVRVR</sequence>
<keyword evidence="2" id="KW-0964">Secreted</keyword>
<dbReference type="InterPro" id="IPR018511">
    <property type="entry name" value="Hemolysin-typ_Ca-bd_CS"/>
</dbReference>
<feature type="compositionally biased region" description="Basic and acidic residues" evidence="3">
    <location>
        <begin position="264"/>
        <end position="274"/>
    </location>
</feature>
<evidence type="ECO:0000256" key="1">
    <source>
        <dbReference type="ARBA" id="ARBA00004613"/>
    </source>
</evidence>